<evidence type="ECO:0000313" key="1">
    <source>
        <dbReference type="EMBL" id="SYV97601.1"/>
    </source>
</evidence>
<proteinExistence type="predicted"/>
<gene>
    <name evidence="1" type="ORF">NCTC10132_00967</name>
</gene>
<keyword evidence="2" id="KW-1185">Reference proteome</keyword>
<name>A0A3B0QCY1_9BACT</name>
<feature type="non-terminal residue" evidence="1">
    <location>
        <position position="186"/>
    </location>
</feature>
<dbReference type="EMBL" id="LS991951">
    <property type="protein sequence ID" value="SYV97601.1"/>
    <property type="molecule type" value="Genomic_DNA"/>
</dbReference>
<reference evidence="2" key="1">
    <citation type="submission" date="2018-06" db="EMBL/GenBank/DDBJ databases">
        <authorList>
            <consortium name="Pathogen Informatics"/>
        </authorList>
    </citation>
    <scope>NUCLEOTIDE SEQUENCE [LARGE SCALE GENOMIC DNA]</scope>
    <source>
        <strain evidence="2">NCTC10132</strain>
    </source>
</reference>
<dbReference type="Proteomes" id="UP000257559">
    <property type="component" value="Chromosome"/>
</dbReference>
<dbReference type="AlphaFoldDB" id="A0A3B0QCY1"/>
<sequence>MIIAAILSIAFGSAFYLGNNTNKSIDYAGGSRVLVQVKSDQKIDSQFTKEVNESLLSRLRDGSGLSGIKVTTQADGKLLVSKSGELSPKELNSFVNEIVKKPTLIATTVDLKPLFNLSKFSVSDQIDYSKLKDYQIPFKKNGAEHIERNGYNNIKVSLNGLDGETEYAKATEYLYNQQNNKEILFW</sequence>
<protein>
    <submittedName>
        <fullName evidence="1">Bifunctional preprotein translocase subunit SecD/SecF</fullName>
    </submittedName>
</protein>
<accession>A0A3B0QCY1</accession>
<organism evidence="1 2">
    <name type="scientific">Mycoplasmopsis edwardii</name>
    <dbReference type="NCBI Taxonomy" id="53558"/>
    <lineage>
        <taxon>Bacteria</taxon>
        <taxon>Bacillati</taxon>
        <taxon>Mycoplasmatota</taxon>
        <taxon>Mycoplasmoidales</taxon>
        <taxon>Metamycoplasmataceae</taxon>
        <taxon>Mycoplasmopsis</taxon>
    </lineage>
</organism>
<dbReference type="KEGG" id="medw:NCTC10132_00967"/>
<evidence type="ECO:0000313" key="2">
    <source>
        <dbReference type="Proteomes" id="UP000257559"/>
    </source>
</evidence>